<reference evidence="1" key="1">
    <citation type="submission" date="2020-10" db="EMBL/GenBank/DDBJ databases">
        <authorList>
            <person name="Gilroy R."/>
        </authorList>
    </citation>
    <scope>NUCLEOTIDE SEQUENCE</scope>
    <source>
        <strain evidence="1">ChiW13-3771</strain>
    </source>
</reference>
<evidence type="ECO:0000313" key="2">
    <source>
        <dbReference type="Proteomes" id="UP000824201"/>
    </source>
</evidence>
<name>A0A9D1JD48_9FIRM</name>
<protein>
    <recommendedName>
        <fullName evidence="3">CYTH domain-containing protein</fullName>
    </recommendedName>
</protein>
<dbReference type="Proteomes" id="UP000824201">
    <property type="component" value="Unassembled WGS sequence"/>
</dbReference>
<dbReference type="AlphaFoldDB" id="A0A9D1JD48"/>
<gene>
    <name evidence="1" type="ORF">IAC96_07685</name>
</gene>
<evidence type="ECO:0000313" key="1">
    <source>
        <dbReference type="EMBL" id="HIR88813.1"/>
    </source>
</evidence>
<sequence>MSRIMEKEVRGALNKSKASEIAEYALKHNWKTHVYKQVSIYCNTDHIPRIGTVTGGKGRLILDIRDNEIKIKIKLGNALNFERKEYVIKCSRESYEAIAVLLKVLGVEEGFVRTFDRIDYEIADRIQLTVKLNCLMGDHFELERNSDDLSIVDNYNQIIDELGLILWSKEELAQAIQNDHDKVKAQNIYEYLKGEL</sequence>
<proteinExistence type="predicted"/>
<dbReference type="EMBL" id="DVHN01000097">
    <property type="protein sequence ID" value="HIR88813.1"/>
    <property type="molecule type" value="Genomic_DNA"/>
</dbReference>
<organism evidence="1 2">
    <name type="scientific">Candidatus Fimimorpha faecalis</name>
    <dbReference type="NCBI Taxonomy" id="2840824"/>
    <lineage>
        <taxon>Bacteria</taxon>
        <taxon>Bacillati</taxon>
        <taxon>Bacillota</taxon>
        <taxon>Clostridia</taxon>
        <taxon>Eubacteriales</taxon>
        <taxon>Candidatus Fimimorpha</taxon>
    </lineage>
</organism>
<evidence type="ECO:0008006" key="3">
    <source>
        <dbReference type="Google" id="ProtNLM"/>
    </source>
</evidence>
<reference evidence="1" key="2">
    <citation type="journal article" date="2021" name="PeerJ">
        <title>Extensive microbial diversity within the chicken gut microbiome revealed by metagenomics and culture.</title>
        <authorList>
            <person name="Gilroy R."/>
            <person name="Ravi A."/>
            <person name="Getino M."/>
            <person name="Pursley I."/>
            <person name="Horton D.L."/>
            <person name="Alikhan N.F."/>
            <person name="Baker D."/>
            <person name="Gharbi K."/>
            <person name="Hall N."/>
            <person name="Watson M."/>
            <person name="Adriaenssens E.M."/>
            <person name="Foster-Nyarko E."/>
            <person name="Jarju S."/>
            <person name="Secka A."/>
            <person name="Antonio M."/>
            <person name="Oren A."/>
            <person name="Chaudhuri R.R."/>
            <person name="La Ragione R."/>
            <person name="Hildebrand F."/>
            <person name="Pallen M.J."/>
        </authorList>
    </citation>
    <scope>NUCLEOTIDE SEQUENCE</scope>
    <source>
        <strain evidence="1">ChiW13-3771</strain>
    </source>
</reference>
<accession>A0A9D1JD48</accession>
<comment type="caution">
    <text evidence="1">The sequence shown here is derived from an EMBL/GenBank/DDBJ whole genome shotgun (WGS) entry which is preliminary data.</text>
</comment>